<dbReference type="OrthoDB" id="14546at2157"/>
<organism evidence="5 6">
    <name type="scientific">Methanobacterium paludis (strain DSM 25820 / JCM 18151 / SWAN1)</name>
    <dbReference type="NCBI Taxonomy" id="868131"/>
    <lineage>
        <taxon>Archaea</taxon>
        <taxon>Methanobacteriati</taxon>
        <taxon>Methanobacteriota</taxon>
        <taxon>Methanomada group</taxon>
        <taxon>Methanobacteria</taxon>
        <taxon>Methanobacteriales</taxon>
        <taxon>Methanobacteriaceae</taxon>
        <taxon>Methanobacterium</taxon>
    </lineage>
</organism>
<dbReference type="InterPro" id="IPR012340">
    <property type="entry name" value="NA-bd_OB-fold"/>
</dbReference>
<dbReference type="GO" id="GO:0000049">
    <property type="term" value="F:tRNA binding"/>
    <property type="evidence" value="ECO:0007669"/>
    <property type="project" value="UniProtKB-UniRule"/>
</dbReference>
<dbReference type="InterPro" id="IPR041169">
    <property type="entry name" value="Alpha_helical"/>
</dbReference>
<evidence type="ECO:0000313" key="5">
    <source>
        <dbReference type="EMBL" id="AEG18960.1"/>
    </source>
</evidence>
<keyword evidence="1 3" id="KW-0820">tRNA-binding</keyword>
<dbReference type="EMBL" id="CP002772">
    <property type="protein sequence ID" value="AEG18960.1"/>
    <property type="molecule type" value="Genomic_DNA"/>
</dbReference>
<dbReference type="CDD" id="cd02153">
    <property type="entry name" value="tRNA_bindingDomain"/>
    <property type="match status" value="1"/>
</dbReference>
<evidence type="ECO:0000259" key="4">
    <source>
        <dbReference type="PROSITE" id="PS50886"/>
    </source>
</evidence>
<accession>F6D6D9</accession>
<sequence>MWDTSKDYRLRVAEKSVELFIRTAGGANLKGIWNKKKCMTAAREMIPEIQALYYSYLEPEDLAKSPQIMDLKEKIRDITEALGGEGWQGEFLKLVHKEEKEKLKESISKIKFSLNTISSVDKRLLLGAVDDPVVGIDIRKGEVVSIGKHPHADKLIVCNVNIGDRAATVVTNDMTVKEGNNVGVSLLPPTTFMGVTSEGMFLGVDNSVLKNVEGELGELPHGFPLEALKKTRSLVEEFLK</sequence>
<dbReference type="eggNOG" id="arCOG04359">
    <property type="taxonomic scope" value="Archaea"/>
</dbReference>
<evidence type="ECO:0000256" key="3">
    <source>
        <dbReference type="PROSITE-ProRule" id="PRU00209"/>
    </source>
</evidence>
<dbReference type="HOGENOM" id="CLU_110988_0_0_2"/>
<keyword evidence="6" id="KW-1185">Reference proteome</keyword>
<dbReference type="Gene3D" id="1.20.1440.150">
    <property type="match status" value="1"/>
</dbReference>
<dbReference type="PROSITE" id="PS50886">
    <property type="entry name" value="TRBD"/>
    <property type="match status" value="1"/>
</dbReference>
<dbReference type="Pfam" id="PF18489">
    <property type="entry name" value="Alpha_Helical"/>
    <property type="match status" value="1"/>
</dbReference>
<proteinExistence type="predicted"/>
<dbReference type="GeneID" id="10669467"/>
<protein>
    <submittedName>
        <fullName evidence="5">T-RNA-binding domain-containing protein</fullName>
    </submittedName>
</protein>
<dbReference type="Pfam" id="PF01588">
    <property type="entry name" value="tRNA_bind"/>
    <property type="match status" value="1"/>
</dbReference>
<dbReference type="Proteomes" id="UP000009231">
    <property type="component" value="Chromosome"/>
</dbReference>
<dbReference type="STRING" id="868131.MSWAN_1951"/>
<gene>
    <name evidence="5" type="ordered locus">MSWAN_1951</name>
</gene>
<dbReference type="KEGG" id="mew:MSWAN_1951"/>
<reference evidence="5 6" key="1">
    <citation type="journal article" date="2014" name="Int. J. Syst. Evol. Microbiol.">
        <title>Methanobacterium paludis sp. nov. and a novel strain of Methanobacterium lacus isolated from northern peatlands.</title>
        <authorList>
            <person name="Cadillo-Quiroz H."/>
            <person name="Brauer S.L."/>
            <person name="Goodson N."/>
            <person name="Yavitt J.B."/>
            <person name="Zinder S.H."/>
        </authorList>
    </citation>
    <scope>NUCLEOTIDE SEQUENCE [LARGE SCALE GENOMIC DNA]</scope>
    <source>
        <strain evidence="6">DSM 25820 / JCM 18151 / SWAN1</strain>
    </source>
</reference>
<evidence type="ECO:0000256" key="1">
    <source>
        <dbReference type="ARBA" id="ARBA00022555"/>
    </source>
</evidence>
<evidence type="ECO:0000256" key="2">
    <source>
        <dbReference type="ARBA" id="ARBA00022884"/>
    </source>
</evidence>
<dbReference type="InterPro" id="IPR002547">
    <property type="entry name" value="tRNA-bd_dom"/>
</dbReference>
<dbReference type="AlphaFoldDB" id="F6D6D9"/>
<name>F6D6D9_METPW</name>
<keyword evidence="2 3" id="KW-0694">RNA-binding</keyword>
<evidence type="ECO:0000313" key="6">
    <source>
        <dbReference type="Proteomes" id="UP000009231"/>
    </source>
</evidence>
<feature type="domain" description="TRNA-binding" evidence="4">
    <location>
        <begin position="132"/>
        <end position="231"/>
    </location>
</feature>
<dbReference type="Gene3D" id="2.40.50.140">
    <property type="entry name" value="Nucleic acid-binding proteins"/>
    <property type="match status" value="1"/>
</dbReference>
<dbReference type="SUPFAM" id="SSF50249">
    <property type="entry name" value="Nucleic acid-binding proteins"/>
    <property type="match status" value="1"/>
</dbReference>
<dbReference type="RefSeq" id="WP_013826459.1">
    <property type="nucleotide sequence ID" value="NC_015574.1"/>
</dbReference>